<dbReference type="PANTHER" id="PTHR31585:SF6">
    <property type="entry name" value="FOLATE-BIOPTERIN TRANSPORTER 2-RELATED"/>
    <property type="match status" value="1"/>
</dbReference>
<gene>
    <name evidence="9" type="primary">LOC107419896</name>
</gene>
<dbReference type="AlphaFoldDB" id="A0A6P4A7K2"/>
<organism evidence="8 9">
    <name type="scientific">Ziziphus jujuba</name>
    <name type="common">Chinese jujube</name>
    <name type="synonym">Ziziphus sativa</name>
    <dbReference type="NCBI Taxonomy" id="326968"/>
    <lineage>
        <taxon>Eukaryota</taxon>
        <taxon>Viridiplantae</taxon>
        <taxon>Streptophyta</taxon>
        <taxon>Embryophyta</taxon>
        <taxon>Tracheophyta</taxon>
        <taxon>Spermatophyta</taxon>
        <taxon>Magnoliopsida</taxon>
        <taxon>eudicotyledons</taxon>
        <taxon>Gunneridae</taxon>
        <taxon>Pentapetalae</taxon>
        <taxon>rosids</taxon>
        <taxon>fabids</taxon>
        <taxon>Rosales</taxon>
        <taxon>Rhamnaceae</taxon>
        <taxon>Paliureae</taxon>
        <taxon>Ziziphus</taxon>
    </lineage>
</organism>
<dbReference type="KEGG" id="zju:107419896"/>
<reference evidence="9" key="1">
    <citation type="submission" date="2025-08" db="UniProtKB">
        <authorList>
            <consortium name="RefSeq"/>
        </authorList>
    </citation>
    <scope>IDENTIFICATION</scope>
    <source>
        <tissue evidence="9">Seedling</tissue>
    </source>
</reference>
<dbReference type="PANTHER" id="PTHR31585">
    <property type="entry name" value="FOLATE-BIOPTERIN TRANSPORTER 1, CHLOROPLASTIC"/>
    <property type="match status" value="1"/>
</dbReference>
<dbReference type="InterPro" id="IPR036259">
    <property type="entry name" value="MFS_trans_sf"/>
</dbReference>
<feature type="transmembrane region" description="Helical" evidence="7">
    <location>
        <begin position="209"/>
        <end position="227"/>
    </location>
</feature>
<evidence type="ECO:0000313" key="9">
    <source>
        <dbReference type="RefSeq" id="XP_015884210.1"/>
    </source>
</evidence>
<evidence type="ECO:0000313" key="8">
    <source>
        <dbReference type="Proteomes" id="UP001652623"/>
    </source>
</evidence>
<evidence type="ECO:0000256" key="3">
    <source>
        <dbReference type="ARBA" id="ARBA00022448"/>
    </source>
</evidence>
<dbReference type="InParanoid" id="A0A6P4A7K2"/>
<proteinExistence type="inferred from homology"/>
<evidence type="ECO:0000256" key="4">
    <source>
        <dbReference type="ARBA" id="ARBA00022692"/>
    </source>
</evidence>
<dbReference type="CDD" id="cd17484">
    <property type="entry name" value="MFS_FBT"/>
    <property type="match status" value="1"/>
</dbReference>
<evidence type="ECO:0000256" key="7">
    <source>
        <dbReference type="SAM" id="Phobius"/>
    </source>
</evidence>
<dbReference type="Proteomes" id="UP001652623">
    <property type="component" value="Chromosome 5"/>
</dbReference>
<comment type="subcellular location">
    <subcellularLocation>
        <location evidence="1">Membrane</location>
        <topology evidence="1">Multi-pass membrane protein</topology>
    </subcellularLocation>
</comment>
<feature type="transmembrane region" description="Helical" evidence="7">
    <location>
        <begin position="357"/>
        <end position="376"/>
    </location>
</feature>
<evidence type="ECO:0000256" key="2">
    <source>
        <dbReference type="ARBA" id="ARBA00007015"/>
    </source>
</evidence>
<feature type="transmembrane region" description="Helical" evidence="7">
    <location>
        <begin position="42"/>
        <end position="63"/>
    </location>
</feature>
<feature type="transmembrane region" description="Helical" evidence="7">
    <location>
        <begin position="139"/>
        <end position="160"/>
    </location>
</feature>
<dbReference type="Gene3D" id="1.20.1250.20">
    <property type="entry name" value="MFS general substrate transporter like domains"/>
    <property type="match status" value="1"/>
</dbReference>
<feature type="transmembrane region" description="Helical" evidence="7">
    <location>
        <begin position="298"/>
        <end position="317"/>
    </location>
</feature>
<evidence type="ECO:0000256" key="5">
    <source>
        <dbReference type="ARBA" id="ARBA00022989"/>
    </source>
</evidence>
<sequence>MVEEEDLQSSGSVEEHDSRKSCCGCFFAPIHWFKMLASEMHWSFVFGVVAVYGISQGLGGSLYRVGTEYYMKDVQKVQPSEAQIYSGITSIPWIVKPLWGLLTDVLPISGYRRRPYFILAGSLGVISMLILSLHEKLHLALALLFLTAGSAGAAIADVTIDACVAQNSISHPSLAADMQSLCALSSSIGALVGFSISGIFVHLIGPKGVYGLLAIPFGLVFTVGILLDEPHMPNFSYGEVNQKFIDAGNAMWTTLKCPNVWRPCLYMYLSLALSLNIAEGMFYWYTDTTNGPGFSQENVGFIFSIGSVGSLLGAILYQYSLKDHPFRDLLFWTQLLFGLSGMLDLILVLRLNLKFSLPDYFFVVIGESVSQMIARLKWMPLLVLSSKLCPSGIEGTFFALLMSIDNVGLLSSTWGGGILLHVLKVTRIQFDNLWLVILIRNILRVAPLCMLFLVPRADPNSSILPAEILSTEVEIETPETKNIELISLINSVDNGR</sequence>
<dbReference type="InterPro" id="IPR039309">
    <property type="entry name" value="BT1"/>
</dbReference>
<dbReference type="Pfam" id="PF03092">
    <property type="entry name" value="BT1"/>
    <property type="match status" value="1"/>
</dbReference>
<dbReference type="RefSeq" id="XP_015884210.1">
    <property type="nucleotide sequence ID" value="XM_016028724.4"/>
</dbReference>
<keyword evidence="4 7" id="KW-0812">Transmembrane</keyword>
<evidence type="ECO:0000256" key="6">
    <source>
        <dbReference type="ARBA" id="ARBA00023136"/>
    </source>
</evidence>
<dbReference type="FunCoup" id="A0A6P4A7K2">
    <property type="interactions" value="336"/>
</dbReference>
<accession>A0A6P4A7K2</accession>
<feature type="transmembrane region" description="Helical" evidence="7">
    <location>
        <begin position="397"/>
        <end position="421"/>
    </location>
</feature>
<name>A0A6P4A7K2_ZIZJJ</name>
<protein>
    <submittedName>
        <fullName evidence="9">Probable folate-biopterin transporter 2</fullName>
    </submittedName>
</protein>
<dbReference type="SUPFAM" id="SSF103473">
    <property type="entry name" value="MFS general substrate transporter"/>
    <property type="match status" value="1"/>
</dbReference>
<keyword evidence="5 7" id="KW-1133">Transmembrane helix</keyword>
<keyword evidence="6 7" id="KW-0472">Membrane</keyword>
<keyword evidence="8" id="KW-1185">Reference proteome</keyword>
<evidence type="ECO:0000256" key="1">
    <source>
        <dbReference type="ARBA" id="ARBA00004141"/>
    </source>
</evidence>
<comment type="similarity">
    <text evidence="2">Belongs to the major facilitator superfamily. Folate-biopterin transporter (TC 2.A.71) family.</text>
</comment>
<feature type="transmembrane region" description="Helical" evidence="7">
    <location>
        <begin position="116"/>
        <end position="133"/>
    </location>
</feature>
<dbReference type="GeneID" id="107419896"/>
<keyword evidence="3" id="KW-0813">Transport</keyword>
<feature type="transmembrane region" description="Helical" evidence="7">
    <location>
        <begin position="181"/>
        <end position="203"/>
    </location>
</feature>
<dbReference type="GO" id="GO:0016020">
    <property type="term" value="C:membrane"/>
    <property type="evidence" value="ECO:0007669"/>
    <property type="project" value="UniProtKB-SubCell"/>
</dbReference>
<feature type="transmembrane region" description="Helical" evidence="7">
    <location>
        <begin position="433"/>
        <end position="454"/>
    </location>
</feature>
<feature type="transmembrane region" description="Helical" evidence="7">
    <location>
        <begin position="329"/>
        <end position="351"/>
    </location>
</feature>
<feature type="transmembrane region" description="Helical" evidence="7">
    <location>
        <begin position="265"/>
        <end position="286"/>
    </location>
</feature>